<dbReference type="KEGG" id="pti:PHATRDRAFT_45708"/>
<dbReference type="GeneID" id="7200479"/>
<feature type="signal peptide" evidence="2">
    <location>
        <begin position="1"/>
        <end position="22"/>
    </location>
</feature>
<keyword evidence="1" id="KW-0812">Transmembrane</keyword>
<dbReference type="eggNOG" id="ENOG502S3NP">
    <property type="taxonomic scope" value="Eukaryota"/>
</dbReference>
<evidence type="ECO:0000313" key="4">
    <source>
        <dbReference type="Proteomes" id="UP000000759"/>
    </source>
</evidence>
<keyword evidence="2" id="KW-0732">Signal</keyword>
<feature type="transmembrane region" description="Helical" evidence="1">
    <location>
        <begin position="502"/>
        <end position="521"/>
    </location>
</feature>
<dbReference type="PaxDb" id="2850-Phatr45708"/>
<keyword evidence="1" id="KW-0472">Membrane</keyword>
<reference evidence="3 4" key="1">
    <citation type="journal article" date="2008" name="Nature">
        <title>The Phaeodactylum genome reveals the evolutionary history of diatom genomes.</title>
        <authorList>
            <person name="Bowler C."/>
            <person name="Allen A.E."/>
            <person name="Badger J.H."/>
            <person name="Grimwood J."/>
            <person name="Jabbari K."/>
            <person name="Kuo A."/>
            <person name="Maheswari U."/>
            <person name="Martens C."/>
            <person name="Maumus F."/>
            <person name="Otillar R.P."/>
            <person name="Rayko E."/>
            <person name="Salamov A."/>
            <person name="Vandepoele K."/>
            <person name="Beszteri B."/>
            <person name="Gruber A."/>
            <person name="Heijde M."/>
            <person name="Katinka M."/>
            <person name="Mock T."/>
            <person name="Valentin K."/>
            <person name="Verret F."/>
            <person name="Berges J.A."/>
            <person name="Brownlee C."/>
            <person name="Cadoret J.P."/>
            <person name="Chiovitti A."/>
            <person name="Choi C.J."/>
            <person name="Coesel S."/>
            <person name="De Martino A."/>
            <person name="Detter J.C."/>
            <person name="Durkin C."/>
            <person name="Falciatore A."/>
            <person name="Fournet J."/>
            <person name="Haruta M."/>
            <person name="Huysman M.J."/>
            <person name="Jenkins B.D."/>
            <person name="Jiroutova K."/>
            <person name="Jorgensen R.E."/>
            <person name="Joubert Y."/>
            <person name="Kaplan A."/>
            <person name="Kroger N."/>
            <person name="Kroth P.G."/>
            <person name="La Roche J."/>
            <person name="Lindquist E."/>
            <person name="Lommer M."/>
            <person name="Martin-Jezequel V."/>
            <person name="Lopez P.J."/>
            <person name="Lucas S."/>
            <person name="Mangogna M."/>
            <person name="McGinnis K."/>
            <person name="Medlin L.K."/>
            <person name="Montsant A."/>
            <person name="Oudot-Le Secq M.P."/>
            <person name="Napoli C."/>
            <person name="Obornik M."/>
            <person name="Parker M.S."/>
            <person name="Petit J.L."/>
            <person name="Porcel B.M."/>
            <person name="Poulsen N."/>
            <person name="Robison M."/>
            <person name="Rychlewski L."/>
            <person name="Rynearson T.A."/>
            <person name="Schmutz J."/>
            <person name="Shapiro H."/>
            <person name="Siaut M."/>
            <person name="Stanley M."/>
            <person name="Sussman M.R."/>
            <person name="Taylor A.R."/>
            <person name="Vardi A."/>
            <person name="von Dassow P."/>
            <person name="Vyverman W."/>
            <person name="Willis A."/>
            <person name="Wyrwicz L.S."/>
            <person name="Rokhsar D.S."/>
            <person name="Weissenbach J."/>
            <person name="Armbrust E.V."/>
            <person name="Green B.R."/>
            <person name="Van de Peer Y."/>
            <person name="Grigoriev I.V."/>
        </authorList>
    </citation>
    <scope>NUCLEOTIDE SEQUENCE [LARGE SCALE GENOMIC DNA]</scope>
    <source>
        <strain evidence="3 4">CCAP 1055/1</strain>
    </source>
</reference>
<reference evidence="4" key="2">
    <citation type="submission" date="2008-08" db="EMBL/GenBank/DDBJ databases">
        <authorList>
            <consortium name="Diatom Consortium"/>
            <person name="Grigoriev I."/>
            <person name="Grimwood J."/>
            <person name="Kuo A."/>
            <person name="Otillar R.P."/>
            <person name="Salamov A."/>
            <person name="Detter J.C."/>
            <person name="Lindquist E."/>
            <person name="Shapiro H."/>
            <person name="Lucas S."/>
            <person name="Glavina del Rio T."/>
            <person name="Pitluck S."/>
            <person name="Rokhsar D."/>
            <person name="Bowler C."/>
        </authorList>
    </citation>
    <scope>GENOME REANNOTATION</scope>
    <source>
        <strain evidence="4">CCAP 1055/1</strain>
    </source>
</reference>
<evidence type="ECO:0000313" key="3">
    <source>
        <dbReference type="EMBL" id="EEC48749.1"/>
    </source>
</evidence>
<keyword evidence="4" id="KW-1185">Reference proteome</keyword>
<dbReference type="EMBL" id="CM000610">
    <property type="protein sequence ID" value="EEC48749.1"/>
    <property type="molecule type" value="Genomic_DNA"/>
</dbReference>
<name>B7FYL3_PHATC</name>
<proteinExistence type="predicted"/>
<sequence>MAQIAVGIKAFFLVSLCSGAIASSKSRDLQEFIAIASYQPRTDVTNQKNIALDQYELSSFLGNPANDDLEAAKAIYERGAFVTPIARLTLTNESGLPAMITSDETLVTGKTANGTEVTGIAYESFNPGEMEISVQYASDAPDSCEVGGLLEPYMHGCFAADGELDIEGERVAYRYDPSTDNYNGRTLQQFSTGASFTFRNPNAGTEYFDEFEKFFDYYGKASYADILIQAAFNKTNTGFRNGNLDFSTYLDGDGQNAAIATATAYMILGMEIIGKLEHAVVQCDLPCETDDCKLDPVHSLDEAVAFWTGVLEDFDQGSGRSNLLYGLADETCRQFRTCGVTGDSTEGTSRVNIDLFQLFRTMQEQLLGNQCIEARASKDRMIPLMFLPLIQATLSNVFLAKSMSFDEVVDGEGAVLAAALLPRLASCNFEDAQRLYLQMRVGQHGVAGYSEVRQALERNYECLGVTCADVGGLYDRDRGEYEAEGAPCGGVAQGGGGTNPGLAVGLFLGGMVAVLLGFVLIRHRRRNKSLGAAEFAVEGGHVIA</sequence>
<evidence type="ECO:0000256" key="2">
    <source>
        <dbReference type="SAM" id="SignalP"/>
    </source>
</evidence>
<dbReference type="InParanoid" id="B7FYL3"/>
<accession>B7FYL3</accession>
<dbReference type="RefSeq" id="XP_002179763.1">
    <property type="nucleotide sequence ID" value="XM_002179727.1"/>
</dbReference>
<organism evidence="3 4">
    <name type="scientific">Phaeodactylum tricornutum (strain CCAP 1055/1)</name>
    <dbReference type="NCBI Taxonomy" id="556484"/>
    <lineage>
        <taxon>Eukaryota</taxon>
        <taxon>Sar</taxon>
        <taxon>Stramenopiles</taxon>
        <taxon>Ochrophyta</taxon>
        <taxon>Bacillariophyta</taxon>
        <taxon>Bacillariophyceae</taxon>
        <taxon>Bacillariophycidae</taxon>
        <taxon>Naviculales</taxon>
        <taxon>Phaeodactylaceae</taxon>
        <taxon>Phaeodactylum</taxon>
    </lineage>
</organism>
<gene>
    <name evidence="3" type="ORF">PHATRDRAFT_45708</name>
</gene>
<evidence type="ECO:0000256" key="1">
    <source>
        <dbReference type="SAM" id="Phobius"/>
    </source>
</evidence>
<dbReference type="HOGENOM" id="CLU_507622_0_0_1"/>
<dbReference type="Proteomes" id="UP000000759">
    <property type="component" value="Chromosome 7"/>
</dbReference>
<dbReference type="OrthoDB" id="41870at2759"/>
<dbReference type="AlphaFoldDB" id="B7FYL3"/>
<protein>
    <submittedName>
        <fullName evidence="3">Uncharacterized protein</fullName>
    </submittedName>
</protein>
<keyword evidence="1" id="KW-1133">Transmembrane helix</keyword>
<feature type="chain" id="PRO_5002852772" evidence="2">
    <location>
        <begin position="23"/>
        <end position="544"/>
    </location>
</feature>